<dbReference type="InterPro" id="IPR033932">
    <property type="entry name" value="YtcJ-like"/>
</dbReference>
<feature type="region of interest" description="Disordered" evidence="1">
    <location>
        <begin position="56"/>
        <end position="108"/>
    </location>
</feature>
<dbReference type="Gene3D" id="3.20.20.140">
    <property type="entry name" value="Metal-dependent hydrolases"/>
    <property type="match status" value="1"/>
</dbReference>
<gene>
    <name evidence="3" type="ORF">CH341_03875</name>
</gene>
<dbReference type="PANTHER" id="PTHR22642">
    <property type="entry name" value="IMIDAZOLONEPROPIONASE"/>
    <property type="match status" value="1"/>
</dbReference>
<protein>
    <recommendedName>
        <fullName evidence="2">Amidohydrolase 3 domain-containing protein</fullName>
    </recommendedName>
</protein>
<name>A0A327L3D7_9BRAD</name>
<dbReference type="Proteomes" id="UP000249130">
    <property type="component" value="Unassembled WGS sequence"/>
</dbReference>
<dbReference type="Gene3D" id="3.10.310.70">
    <property type="match status" value="1"/>
</dbReference>
<feature type="compositionally biased region" description="Basic and acidic residues" evidence="1">
    <location>
        <begin position="74"/>
        <end position="83"/>
    </location>
</feature>
<proteinExistence type="predicted"/>
<reference evidence="3 4" key="1">
    <citation type="submission" date="2017-07" db="EMBL/GenBank/DDBJ databases">
        <title>Draft Genome Sequences of Select Purple Nonsulfur Bacteria.</title>
        <authorList>
            <person name="Lasarre B."/>
            <person name="Mckinlay J.B."/>
        </authorList>
    </citation>
    <scope>NUCLEOTIDE SEQUENCE [LARGE SCALE GENOMIC DNA]</scope>
    <source>
        <strain evidence="3 4">DSM 5909</strain>
    </source>
</reference>
<feature type="compositionally biased region" description="Basic and acidic residues" evidence="1">
    <location>
        <begin position="93"/>
        <end position="106"/>
    </location>
</feature>
<dbReference type="AlphaFoldDB" id="A0A327L3D7"/>
<sequence length="673" mass="72996">MDLHADDDLEVAGRALDQLRRLHRCVHDRPPGSSRGRPVAPARRAAADLSPFGYRVSARPSRCPRRSAAATLQPRHDADDCTACRRPLSSPASRREKSTSGRETSMHPRHVTRVLAVGLSAGIAALAGLPGGAAAQTAAPGRTADIVLVNGKIVTVDDRFTVAPALAIAGERILKVGSVAEIEALKTPQTRVVDLGGKTVIPGLIDNHAHYMRAAEYWDREVRLDGVTSRKEALAMIAAKAKASKPGELVLSLGGWSEEQFTDQPGGFTRAELDEAAPNNPVVLQVIYFRIYANSAALKALGVTGETPDPRNGKIEKDAGGQPTGVLNGGGAVAWTLARLGEVTKERSVENARALMADLNRMGLTAYQEMGGRAFNAGHIEAFRTVWERKQMTVRTFYNLWQEPTSPADVDKAVGVIATLKPFQGDDWLDQTGYGETVYFPLHDNLLNRGASPTPENMAQWRRIAQAVADRGMHLNVHAQLRGTIEAFLTEIEVINGVKPIKGLRWTMSHGDQLEPQDIARMKRLGMYVQLHSRPTVQGALMLGVHGDRTYAMPPLRLVQDSGLPWGLGSDATAVTPVNPFYTLHWAVKGEMVGGRKVLKETITREEALIAHTRSNAAFLFQDGNLGSLASGKYADLVVLDRDYLTVPEKEIKDIRPVMTMVGGTVVHEATAK</sequence>
<dbReference type="OrthoDB" id="9811399at2"/>
<feature type="domain" description="Amidohydrolase 3" evidence="2">
    <location>
        <begin position="191"/>
        <end position="668"/>
    </location>
</feature>
<dbReference type="SUPFAM" id="SSF51338">
    <property type="entry name" value="Composite domain of metallo-dependent hydrolases"/>
    <property type="match status" value="1"/>
</dbReference>
<comment type="caution">
    <text evidence="3">The sequence shown here is derived from an EMBL/GenBank/DDBJ whole genome shotgun (WGS) entry which is preliminary data.</text>
</comment>
<dbReference type="InterPro" id="IPR011059">
    <property type="entry name" value="Metal-dep_hydrolase_composite"/>
</dbReference>
<dbReference type="CDD" id="cd01300">
    <property type="entry name" value="YtcJ_like"/>
    <property type="match status" value="1"/>
</dbReference>
<evidence type="ECO:0000259" key="2">
    <source>
        <dbReference type="Pfam" id="PF07969"/>
    </source>
</evidence>
<evidence type="ECO:0000313" key="4">
    <source>
        <dbReference type="Proteomes" id="UP000249130"/>
    </source>
</evidence>
<dbReference type="InterPro" id="IPR013108">
    <property type="entry name" value="Amidohydro_3"/>
</dbReference>
<accession>A0A327L3D7</accession>
<dbReference type="GO" id="GO:0016810">
    <property type="term" value="F:hydrolase activity, acting on carbon-nitrogen (but not peptide) bonds"/>
    <property type="evidence" value="ECO:0007669"/>
    <property type="project" value="InterPro"/>
</dbReference>
<feature type="compositionally biased region" description="Low complexity" evidence="1">
    <location>
        <begin position="57"/>
        <end position="70"/>
    </location>
</feature>
<dbReference type="SUPFAM" id="SSF51556">
    <property type="entry name" value="Metallo-dependent hydrolases"/>
    <property type="match status" value="1"/>
</dbReference>
<organism evidence="3 4">
    <name type="scientific">Rhodoplanes roseus</name>
    <dbReference type="NCBI Taxonomy" id="29409"/>
    <lineage>
        <taxon>Bacteria</taxon>
        <taxon>Pseudomonadati</taxon>
        <taxon>Pseudomonadota</taxon>
        <taxon>Alphaproteobacteria</taxon>
        <taxon>Hyphomicrobiales</taxon>
        <taxon>Nitrobacteraceae</taxon>
        <taxon>Rhodoplanes</taxon>
    </lineage>
</organism>
<dbReference type="Gene3D" id="2.30.40.10">
    <property type="entry name" value="Urease, subunit C, domain 1"/>
    <property type="match status" value="1"/>
</dbReference>
<dbReference type="InterPro" id="IPR032466">
    <property type="entry name" value="Metal_Hydrolase"/>
</dbReference>
<keyword evidence="4" id="KW-1185">Reference proteome</keyword>
<dbReference type="Pfam" id="PF07969">
    <property type="entry name" value="Amidohydro_3"/>
    <property type="match status" value="1"/>
</dbReference>
<dbReference type="EMBL" id="NPEX01000015">
    <property type="protein sequence ID" value="RAI45459.1"/>
    <property type="molecule type" value="Genomic_DNA"/>
</dbReference>
<evidence type="ECO:0000256" key="1">
    <source>
        <dbReference type="SAM" id="MobiDB-lite"/>
    </source>
</evidence>
<evidence type="ECO:0000313" key="3">
    <source>
        <dbReference type="EMBL" id="RAI45459.1"/>
    </source>
</evidence>
<dbReference type="PANTHER" id="PTHR22642:SF21">
    <property type="entry name" value="PERIPLASMIC PROTEIN"/>
    <property type="match status" value="1"/>
</dbReference>